<feature type="domain" description="Protein kinase" evidence="7">
    <location>
        <begin position="23"/>
        <end position="295"/>
    </location>
</feature>
<reference evidence="8 9" key="1">
    <citation type="submission" date="2018-03" db="EMBL/GenBank/DDBJ databases">
        <title>Draft Genome Sequences of the Obligatory Marine Myxobacteria Enhygromyxa salina SWB005.</title>
        <authorList>
            <person name="Poehlein A."/>
            <person name="Moghaddam J.A."/>
            <person name="Harms H."/>
            <person name="Alanjari M."/>
            <person name="Koenig G.M."/>
            <person name="Daniel R."/>
            <person name="Schaeberle T.F."/>
        </authorList>
    </citation>
    <scope>NUCLEOTIDE SEQUENCE [LARGE SCALE GENOMIC DNA]</scope>
    <source>
        <strain evidence="8 9">SWB005</strain>
    </source>
</reference>
<evidence type="ECO:0000256" key="2">
    <source>
        <dbReference type="ARBA" id="ARBA00022741"/>
    </source>
</evidence>
<dbReference type="RefSeq" id="WP_106393647.1">
    <property type="nucleotide sequence ID" value="NZ_PVNK01000188.1"/>
</dbReference>
<evidence type="ECO:0000256" key="5">
    <source>
        <dbReference type="PROSITE-ProRule" id="PRU10141"/>
    </source>
</evidence>
<evidence type="ECO:0000259" key="7">
    <source>
        <dbReference type="PROSITE" id="PS50011"/>
    </source>
</evidence>
<comment type="caution">
    <text evidence="8">The sequence shown here is derived from an EMBL/GenBank/DDBJ whole genome shotgun (WGS) entry which is preliminary data.</text>
</comment>
<evidence type="ECO:0000313" key="8">
    <source>
        <dbReference type="EMBL" id="PRP93274.1"/>
    </source>
</evidence>
<dbReference type="InterPro" id="IPR011009">
    <property type="entry name" value="Kinase-like_dom_sf"/>
</dbReference>
<dbReference type="PROSITE" id="PS50011">
    <property type="entry name" value="PROTEIN_KINASE_DOM"/>
    <property type="match status" value="1"/>
</dbReference>
<evidence type="ECO:0000313" key="9">
    <source>
        <dbReference type="Proteomes" id="UP000237968"/>
    </source>
</evidence>
<dbReference type="PROSITE" id="PS00107">
    <property type="entry name" value="PROTEIN_KINASE_ATP"/>
    <property type="match status" value="1"/>
</dbReference>
<dbReference type="PROSITE" id="PS00108">
    <property type="entry name" value="PROTEIN_KINASE_ST"/>
    <property type="match status" value="1"/>
</dbReference>
<dbReference type="SUPFAM" id="SSF56112">
    <property type="entry name" value="Protein kinase-like (PK-like)"/>
    <property type="match status" value="1"/>
</dbReference>
<evidence type="ECO:0000256" key="4">
    <source>
        <dbReference type="ARBA" id="ARBA00022840"/>
    </source>
</evidence>
<gene>
    <name evidence="8" type="primary">pknB_19</name>
    <name evidence="8" type="ORF">ENSA5_43690</name>
</gene>
<keyword evidence="3 8" id="KW-0418">Kinase</keyword>
<organism evidence="8 9">
    <name type="scientific">Enhygromyxa salina</name>
    <dbReference type="NCBI Taxonomy" id="215803"/>
    <lineage>
        <taxon>Bacteria</taxon>
        <taxon>Pseudomonadati</taxon>
        <taxon>Myxococcota</taxon>
        <taxon>Polyangia</taxon>
        <taxon>Nannocystales</taxon>
        <taxon>Nannocystaceae</taxon>
        <taxon>Enhygromyxa</taxon>
    </lineage>
</organism>
<dbReference type="GO" id="GO:0005524">
    <property type="term" value="F:ATP binding"/>
    <property type="evidence" value="ECO:0007669"/>
    <property type="project" value="UniProtKB-UniRule"/>
</dbReference>
<feature type="binding site" evidence="5">
    <location>
        <position position="52"/>
    </location>
    <ligand>
        <name>ATP</name>
        <dbReference type="ChEBI" id="CHEBI:30616"/>
    </ligand>
</feature>
<dbReference type="Proteomes" id="UP000237968">
    <property type="component" value="Unassembled WGS sequence"/>
</dbReference>
<dbReference type="InterPro" id="IPR017441">
    <property type="entry name" value="Protein_kinase_ATP_BS"/>
</dbReference>
<keyword evidence="1 8" id="KW-0808">Transferase</keyword>
<dbReference type="PANTHER" id="PTHR43289">
    <property type="entry name" value="MITOGEN-ACTIVATED PROTEIN KINASE KINASE KINASE 20-RELATED"/>
    <property type="match status" value="1"/>
</dbReference>
<dbReference type="OrthoDB" id="5483302at2"/>
<dbReference type="AlphaFoldDB" id="A0A2S9XK70"/>
<keyword evidence="4 5" id="KW-0067">ATP-binding</keyword>
<name>A0A2S9XK70_9BACT</name>
<proteinExistence type="predicted"/>
<evidence type="ECO:0000256" key="3">
    <source>
        <dbReference type="ARBA" id="ARBA00022777"/>
    </source>
</evidence>
<keyword evidence="2 5" id="KW-0547">Nucleotide-binding</keyword>
<feature type="compositionally biased region" description="Acidic residues" evidence="6">
    <location>
        <begin position="471"/>
        <end position="483"/>
    </location>
</feature>
<dbReference type="PANTHER" id="PTHR43289:SF6">
    <property type="entry name" value="SERINE_THREONINE-PROTEIN KINASE NEKL-3"/>
    <property type="match status" value="1"/>
</dbReference>
<protein>
    <submittedName>
        <fullName evidence="8">Serine/threonine-protein kinase PknB</fullName>
        <ecNumber evidence="8">2.7.11.1</ecNumber>
    </submittedName>
</protein>
<dbReference type="Gene3D" id="1.10.510.10">
    <property type="entry name" value="Transferase(Phosphotransferase) domain 1"/>
    <property type="match status" value="1"/>
</dbReference>
<dbReference type="InterPro" id="IPR008271">
    <property type="entry name" value="Ser/Thr_kinase_AS"/>
</dbReference>
<evidence type="ECO:0000256" key="6">
    <source>
        <dbReference type="SAM" id="MobiDB-lite"/>
    </source>
</evidence>
<accession>A0A2S9XK70</accession>
<dbReference type="SMART" id="SM00220">
    <property type="entry name" value="S_TKc"/>
    <property type="match status" value="1"/>
</dbReference>
<dbReference type="EMBL" id="PVNK01000188">
    <property type="protein sequence ID" value="PRP93274.1"/>
    <property type="molecule type" value="Genomic_DNA"/>
</dbReference>
<keyword evidence="9" id="KW-1185">Reference proteome</keyword>
<feature type="region of interest" description="Disordered" evidence="6">
    <location>
        <begin position="301"/>
        <end position="390"/>
    </location>
</feature>
<dbReference type="InterPro" id="IPR000719">
    <property type="entry name" value="Prot_kinase_dom"/>
</dbReference>
<feature type="region of interest" description="Disordered" evidence="6">
    <location>
        <begin position="447"/>
        <end position="483"/>
    </location>
</feature>
<dbReference type="CDD" id="cd14014">
    <property type="entry name" value="STKc_PknB_like"/>
    <property type="match status" value="1"/>
</dbReference>
<dbReference type="Gene3D" id="3.30.200.20">
    <property type="entry name" value="Phosphorylase Kinase, domain 1"/>
    <property type="match status" value="1"/>
</dbReference>
<dbReference type="Pfam" id="PF00069">
    <property type="entry name" value="Pkinase"/>
    <property type="match status" value="1"/>
</dbReference>
<sequence length="726" mass="78812">MSEAATQTEELHALLGTTIAERYRLDELLGIGGMGAVFRARHLLLKRDVAVKILHPQLGANDDISKRFDREAQSAARLDHPNIIPVTEFGSTDDGMKYMVMQLLSGKELGELLGEPLDPLRGIDLEIQILRGLEHAHNNGVIHRDLKPENVFVTTDHEDQEILKLVDFGIAKLIDDDDDDEEGAVQPLTRLGLVFGTPRYMSPEQATGSTIDHRTDIYSAGVLLYQMLAGRVPFEHDDPVSLIRMQVTVEPPPLPDTIPLPLQRVVSMMMAKSRDQRYPDARSARKALQAVQAQLADDAGVPIKMSPHDTGLVDPRDIYPPGHEALESNPAFRAGSGSHPGAASGSGSGVGVSGPYDPSEHSGPMETEASGPISTSAATMPPVSGYEAPKPKMTQMSLADALTQAHPTLQQRSPFAEWMAAIPRMWWYVGGGILGLLLIVALWPSGSDDESSDEGSSSDAGDVALVGKDDDGADEPVEEAPGVDEDTLVAIDVALSSKKEDEALDLIRPARDKLPDDPQLLWREGKALAMKRAKSSRVTALERYGQALDHDPSLTENPDFYGELNVLLRVQTIQEEAINLALQKLGPAGHNFLIELVNVDDPRAMLDWVARHRVLDELSRHPDAMKLVDVKLNLARDLYQAGESPAPCAEFSRALTSIATAKDLYFVEHVFGVSPPAPGSDTEDAAVCETLDAKLVVVRDLYAAAHPDEAAQYTSSGPGKRQKKNR</sequence>
<dbReference type="GO" id="GO:0004674">
    <property type="term" value="F:protein serine/threonine kinase activity"/>
    <property type="evidence" value="ECO:0007669"/>
    <property type="project" value="UniProtKB-EC"/>
</dbReference>
<evidence type="ECO:0000256" key="1">
    <source>
        <dbReference type="ARBA" id="ARBA00022679"/>
    </source>
</evidence>
<dbReference type="EC" id="2.7.11.1" evidence="8"/>